<dbReference type="EMBL" id="JACVVD010000001">
    <property type="protein sequence ID" value="MBD0378765.1"/>
    <property type="molecule type" value="Genomic_DNA"/>
</dbReference>
<dbReference type="CDD" id="cd07820">
    <property type="entry name" value="SRPBCC_3"/>
    <property type="match status" value="1"/>
</dbReference>
<dbReference type="SUPFAM" id="SSF55961">
    <property type="entry name" value="Bet v1-like"/>
    <property type="match status" value="1"/>
</dbReference>
<comment type="caution">
    <text evidence="1">The sequence shown here is derived from an EMBL/GenBank/DDBJ whole genome shotgun (WGS) entry which is preliminary data.</text>
</comment>
<protein>
    <submittedName>
        <fullName evidence="1">SRPBCC family protein</fullName>
    </submittedName>
</protein>
<sequence length="153" mass="17827">MPIIKSELYIKAPIEICFDLARNIDIHTQSTSQTKEKAIGGVTSGLIELGQSVTWEAIHFGIKQHLTAKITEMDYPHFFVDEQVEGAFKRFWHCHTFTPHHGGTWMVDEFDYISPLGLLGKLADKLFLEQYMREFLMKRNLYMKRIAEQSAWF</sequence>
<dbReference type="InterPro" id="IPR023393">
    <property type="entry name" value="START-like_dom_sf"/>
</dbReference>
<proteinExistence type="predicted"/>
<keyword evidence="2" id="KW-1185">Reference proteome</keyword>
<accession>A0A926KJI9</accession>
<organism evidence="1 2">
    <name type="scientific">Paenibacillus sedimenti</name>
    <dbReference type="NCBI Taxonomy" id="2770274"/>
    <lineage>
        <taxon>Bacteria</taxon>
        <taxon>Bacillati</taxon>
        <taxon>Bacillota</taxon>
        <taxon>Bacilli</taxon>
        <taxon>Bacillales</taxon>
        <taxon>Paenibacillaceae</taxon>
        <taxon>Paenibacillus</taxon>
    </lineage>
</organism>
<dbReference type="RefSeq" id="WP_188172578.1">
    <property type="nucleotide sequence ID" value="NZ_JACVVD010000001.1"/>
</dbReference>
<name>A0A926KJI9_9BACL</name>
<gene>
    <name evidence="1" type="ORF">ICC18_01340</name>
</gene>
<reference evidence="1" key="1">
    <citation type="submission" date="2020-09" db="EMBL/GenBank/DDBJ databases">
        <title>Draft Genome Sequence of Paenibacillus sp. WST5.</title>
        <authorList>
            <person name="Bao Z."/>
        </authorList>
    </citation>
    <scope>NUCLEOTIDE SEQUENCE</scope>
    <source>
        <strain evidence="1">WST5</strain>
    </source>
</reference>
<dbReference type="AlphaFoldDB" id="A0A926KJI9"/>
<evidence type="ECO:0000313" key="1">
    <source>
        <dbReference type="EMBL" id="MBD0378765.1"/>
    </source>
</evidence>
<dbReference type="Gene3D" id="3.30.530.20">
    <property type="match status" value="1"/>
</dbReference>
<dbReference type="Proteomes" id="UP000650466">
    <property type="component" value="Unassembled WGS sequence"/>
</dbReference>
<evidence type="ECO:0000313" key="2">
    <source>
        <dbReference type="Proteomes" id="UP000650466"/>
    </source>
</evidence>